<dbReference type="Proteomes" id="UP000479710">
    <property type="component" value="Unassembled WGS sequence"/>
</dbReference>
<dbReference type="EMBL" id="SPHZ02000012">
    <property type="protein sequence ID" value="KAF0889810.1"/>
    <property type="molecule type" value="Genomic_DNA"/>
</dbReference>
<protein>
    <submittedName>
        <fullName evidence="1">Uncharacterized protein</fullName>
    </submittedName>
</protein>
<evidence type="ECO:0000313" key="2">
    <source>
        <dbReference type="Proteomes" id="UP000479710"/>
    </source>
</evidence>
<evidence type="ECO:0000313" key="1">
    <source>
        <dbReference type="EMBL" id="KAF0889810.1"/>
    </source>
</evidence>
<organism evidence="1 2">
    <name type="scientific">Oryza meyeriana var. granulata</name>
    <dbReference type="NCBI Taxonomy" id="110450"/>
    <lineage>
        <taxon>Eukaryota</taxon>
        <taxon>Viridiplantae</taxon>
        <taxon>Streptophyta</taxon>
        <taxon>Embryophyta</taxon>
        <taxon>Tracheophyta</taxon>
        <taxon>Spermatophyta</taxon>
        <taxon>Magnoliopsida</taxon>
        <taxon>Liliopsida</taxon>
        <taxon>Poales</taxon>
        <taxon>Poaceae</taxon>
        <taxon>BOP clade</taxon>
        <taxon>Oryzoideae</taxon>
        <taxon>Oryzeae</taxon>
        <taxon>Oryzinae</taxon>
        <taxon>Oryza</taxon>
        <taxon>Oryza meyeriana</taxon>
    </lineage>
</organism>
<keyword evidence="2" id="KW-1185">Reference proteome</keyword>
<reference evidence="1 2" key="1">
    <citation type="submission" date="2019-11" db="EMBL/GenBank/DDBJ databases">
        <title>Whole genome sequence of Oryza granulata.</title>
        <authorList>
            <person name="Li W."/>
        </authorList>
    </citation>
    <scope>NUCLEOTIDE SEQUENCE [LARGE SCALE GENOMIC DNA]</scope>
    <source>
        <strain evidence="2">cv. Menghai</strain>
        <tissue evidence="1">Leaf</tissue>
    </source>
</reference>
<proteinExistence type="predicted"/>
<gene>
    <name evidence="1" type="ORF">E2562_032864</name>
</gene>
<dbReference type="AlphaFoldDB" id="A0A6G1BPD4"/>
<accession>A0A6G1BPD4</accession>
<sequence length="248" mass="27575">MAAMQDHPSPPDAATGIDDHPAALAYVCLIVQELRMHRSPGRNSSLRLRLCLLLRRRPHGVRFPAAVAAALDDLEDLYSAGTAPMAAFVRHRTRRKRAKHEESLQRAMSQRLSVTGRIRSLAIDSSATRNSLEEAREFIRRTLRLLPVAVSEQHGGAEATSAHVVSLVELLSHLQGRETALVATMEAMKTDHKRLLRQHDAAEAAELTEKAALEDIPELPRATEEEDQLIYEAAGRFLDNFTVLVKFL</sequence>
<comment type="caution">
    <text evidence="1">The sequence shown here is derived from an EMBL/GenBank/DDBJ whole genome shotgun (WGS) entry which is preliminary data.</text>
</comment>
<name>A0A6G1BPD4_9ORYZ</name>